<evidence type="ECO:0000313" key="3">
    <source>
        <dbReference type="EMBL" id="NBG86988.1"/>
    </source>
</evidence>
<evidence type="ECO:0000313" key="4">
    <source>
        <dbReference type="Proteomes" id="UP000449710"/>
    </source>
</evidence>
<dbReference type="Proteomes" id="UP000449710">
    <property type="component" value="Unassembled WGS sequence"/>
</dbReference>
<evidence type="ECO:0000256" key="1">
    <source>
        <dbReference type="SAM" id="Phobius"/>
    </source>
</evidence>
<feature type="transmembrane region" description="Helical" evidence="1">
    <location>
        <begin position="67"/>
        <end position="86"/>
    </location>
</feature>
<name>A0AA43XHD7_9CLOT</name>
<proteinExistence type="predicted"/>
<dbReference type="EMBL" id="SUMG01000001">
    <property type="protein sequence ID" value="NBG86988.1"/>
    <property type="molecule type" value="Genomic_DNA"/>
</dbReference>
<keyword evidence="4" id="KW-1185">Reference proteome</keyword>
<feature type="transmembrane region" description="Helical" evidence="1">
    <location>
        <begin position="9"/>
        <end position="27"/>
    </location>
</feature>
<feature type="domain" description="DUF4097" evidence="2">
    <location>
        <begin position="228"/>
        <end position="376"/>
    </location>
</feature>
<feature type="transmembrane region" description="Helical" evidence="1">
    <location>
        <begin position="33"/>
        <end position="55"/>
    </location>
</feature>
<dbReference type="InterPro" id="IPR025164">
    <property type="entry name" value="Toastrack_DUF4097"/>
</dbReference>
<reference evidence="3 4" key="1">
    <citation type="submission" date="2019-04" db="EMBL/GenBank/DDBJ databases">
        <title>Isachenkonia alkalipeptolytica gen. nov. sp. nov. a new anaerobic, alkiliphilic organothrophic bacterium capable to reduce synthesized ferrihydrite isolated from a soda lake.</title>
        <authorList>
            <person name="Toshchakov S.V."/>
            <person name="Zavarzina D.G."/>
            <person name="Zhilina T.N."/>
            <person name="Kostrikina N.A."/>
            <person name="Kublanov I.V."/>
        </authorList>
    </citation>
    <scope>NUCLEOTIDE SEQUENCE [LARGE SCALE GENOMIC DNA]</scope>
    <source>
        <strain evidence="3 4">Z-1701</strain>
    </source>
</reference>
<accession>A0AA43XHD7</accession>
<dbReference type="AlphaFoldDB" id="A0AA43XHD7"/>
<keyword evidence="1" id="KW-0812">Transmembrane</keyword>
<dbReference type="Pfam" id="PF13349">
    <property type="entry name" value="DUF4097"/>
    <property type="match status" value="1"/>
</dbReference>
<comment type="caution">
    <text evidence="3">The sequence shown here is derived from an EMBL/GenBank/DDBJ whole genome shotgun (WGS) entry which is preliminary data.</text>
</comment>
<organism evidence="3 4">
    <name type="scientific">Isachenkonia alkalipeptolytica</name>
    <dbReference type="NCBI Taxonomy" id="2565777"/>
    <lineage>
        <taxon>Bacteria</taxon>
        <taxon>Bacillati</taxon>
        <taxon>Bacillota</taxon>
        <taxon>Clostridia</taxon>
        <taxon>Eubacteriales</taxon>
        <taxon>Clostridiaceae</taxon>
        <taxon>Isachenkonia</taxon>
    </lineage>
</organism>
<evidence type="ECO:0000259" key="2">
    <source>
        <dbReference type="Pfam" id="PF13349"/>
    </source>
</evidence>
<gene>
    <name evidence="3" type="ORF">ISALK_00600</name>
</gene>
<keyword evidence="1" id="KW-0472">Membrane</keyword>
<sequence length="381" mass="43004">MKKVYAGKWTLAITFILLGSSILWNMYGAPKIAIGDFYPLVFIFLGLELILKALIRKERKVSLEGGTVILLVVIMIVVNVLPFSFLGPRSRDLFSEEHPVGEFLRELSQGNMVINFEGIGRFNTTYEIRETFPVAGIDGIKLENAFGDVSMESREGEEIEVIIEVQSNNEDQDYVKGLEEDLFFAEMEPEGWMVWTSNNRRYLEEDKVNSLRMNYRIYLPEDNFLSFLEINNEFGDVTVQGVEGGVTINNRHGDVKVANNSETLEVKNSFGDVTLGSLRGRGEIENRHGDVTLENEEAVVRELLIENEFGDVDLRFSPEQKGSFDLQTTFGEITHNLEGVEGGFEDSGLNERIFYGEVEGEEGAIVVSNRHGDIQIERSTD</sequence>
<keyword evidence="1" id="KW-1133">Transmembrane helix</keyword>
<dbReference type="RefSeq" id="WP_160718295.1">
    <property type="nucleotide sequence ID" value="NZ_SUMG01000001.1"/>
</dbReference>
<protein>
    <submittedName>
        <fullName evidence="3">DUF4097 domain-containing protein</fullName>
    </submittedName>
</protein>